<proteinExistence type="predicted"/>
<gene>
    <name evidence="2" type="ORF">GFH48_11455</name>
</gene>
<dbReference type="KEGG" id="sfy:GFH48_11455"/>
<name>A0A5Q0LA12_9ACTN</name>
<dbReference type="PANTHER" id="PTHR43441">
    <property type="entry name" value="RIBOSOMAL-PROTEIN-SERINE ACETYLTRANSFERASE"/>
    <property type="match status" value="1"/>
</dbReference>
<accession>A0A5Q0LA12</accession>
<dbReference type="InterPro" id="IPR000182">
    <property type="entry name" value="GNAT_dom"/>
</dbReference>
<dbReference type="Proteomes" id="UP000326179">
    <property type="component" value="Chromosome"/>
</dbReference>
<dbReference type="PANTHER" id="PTHR43441:SF10">
    <property type="entry name" value="ACETYLTRANSFERASE"/>
    <property type="match status" value="1"/>
</dbReference>
<keyword evidence="3" id="KW-1185">Reference proteome</keyword>
<dbReference type="RefSeq" id="WP_153288134.1">
    <property type="nucleotide sequence ID" value="NZ_CP045643.1"/>
</dbReference>
<dbReference type="GO" id="GO:0005737">
    <property type="term" value="C:cytoplasm"/>
    <property type="evidence" value="ECO:0007669"/>
    <property type="project" value="TreeGrafter"/>
</dbReference>
<dbReference type="Pfam" id="PF13302">
    <property type="entry name" value="Acetyltransf_3"/>
    <property type="match status" value="1"/>
</dbReference>
<feature type="domain" description="N-acetyltransferase" evidence="1">
    <location>
        <begin position="11"/>
        <end position="175"/>
    </location>
</feature>
<sequence length="196" mass="21974">MEPVSLTTERLLIRPHDARDEDALLAACQDPEIGRWTDFPTPYERRHAAFYLRALVPRGWRDDTMYHFAVERRDDGDGTLVASVNVHRQADVWGIGYWTVAEHRGRGYATEAVGALARWAFTELGVQRLEWRAEAGNRGSWAVARKAGFTREGALRAAQTGRDGLRDTWIGALLPGDVGLPFARPYSPAADDLQRS</sequence>
<dbReference type="Gene3D" id="3.40.630.30">
    <property type="match status" value="1"/>
</dbReference>
<evidence type="ECO:0000313" key="2">
    <source>
        <dbReference type="EMBL" id="QFZ73778.1"/>
    </source>
</evidence>
<reference evidence="2 3" key="1">
    <citation type="submission" date="2019-10" db="EMBL/GenBank/DDBJ databases">
        <title>A novel species.</title>
        <authorList>
            <person name="Gao J."/>
        </authorList>
    </citation>
    <scope>NUCLEOTIDE SEQUENCE [LARGE SCALE GENOMIC DNA]</scope>
    <source>
        <strain evidence="2 3">QMT-28</strain>
    </source>
</reference>
<dbReference type="GO" id="GO:1990189">
    <property type="term" value="F:protein N-terminal-serine acetyltransferase activity"/>
    <property type="evidence" value="ECO:0007669"/>
    <property type="project" value="TreeGrafter"/>
</dbReference>
<dbReference type="SUPFAM" id="SSF55729">
    <property type="entry name" value="Acyl-CoA N-acyltransferases (Nat)"/>
    <property type="match status" value="1"/>
</dbReference>
<dbReference type="EMBL" id="CP045643">
    <property type="protein sequence ID" value="QFZ73778.1"/>
    <property type="molecule type" value="Genomic_DNA"/>
</dbReference>
<dbReference type="AlphaFoldDB" id="A0A5Q0LA12"/>
<evidence type="ECO:0000313" key="3">
    <source>
        <dbReference type="Proteomes" id="UP000326179"/>
    </source>
</evidence>
<dbReference type="CDD" id="cd04301">
    <property type="entry name" value="NAT_SF"/>
    <property type="match status" value="1"/>
</dbReference>
<keyword evidence="2" id="KW-0808">Transferase</keyword>
<dbReference type="InterPro" id="IPR016181">
    <property type="entry name" value="Acyl_CoA_acyltransferase"/>
</dbReference>
<dbReference type="GO" id="GO:0008999">
    <property type="term" value="F:protein-N-terminal-alanine acetyltransferase activity"/>
    <property type="evidence" value="ECO:0007669"/>
    <property type="project" value="TreeGrafter"/>
</dbReference>
<organism evidence="2 3">
    <name type="scientific">Streptomyces fagopyri</name>
    <dbReference type="NCBI Taxonomy" id="2662397"/>
    <lineage>
        <taxon>Bacteria</taxon>
        <taxon>Bacillati</taxon>
        <taxon>Actinomycetota</taxon>
        <taxon>Actinomycetes</taxon>
        <taxon>Kitasatosporales</taxon>
        <taxon>Streptomycetaceae</taxon>
        <taxon>Streptomyces</taxon>
    </lineage>
</organism>
<dbReference type="InterPro" id="IPR051908">
    <property type="entry name" value="Ribosomal_N-acetyltransferase"/>
</dbReference>
<protein>
    <submittedName>
        <fullName evidence="2">GNAT family N-acetyltransferase</fullName>
    </submittedName>
</protein>
<evidence type="ECO:0000259" key="1">
    <source>
        <dbReference type="PROSITE" id="PS51186"/>
    </source>
</evidence>
<dbReference type="PROSITE" id="PS51186">
    <property type="entry name" value="GNAT"/>
    <property type="match status" value="1"/>
</dbReference>